<evidence type="ECO:0000259" key="5">
    <source>
        <dbReference type="PROSITE" id="PS50893"/>
    </source>
</evidence>
<dbReference type="PANTHER" id="PTHR42711:SF18">
    <property type="entry name" value="ABC TRANSPORTER, ATP-BINDING PROTEIN"/>
    <property type="match status" value="1"/>
</dbReference>
<keyword evidence="3 6" id="KW-0067">ATP-binding</keyword>
<organism evidence="6">
    <name type="scientific">Muribaculaceae bacterium Z82</name>
    <dbReference type="NCBI Taxonomy" id="2304548"/>
    <lineage>
        <taxon>Bacteria</taxon>
        <taxon>Pseudomonadati</taxon>
        <taxon>Bacteroidota</taxon>
        <taxon>Bacteroidia</taxon>
        <taxon>Bacteroidales</taxon>
        <taxon>Muribaculaceae</taxon>
    </lineage>
</organism>
<feature type="domain" description="ABC transporter" evidence="5">
    <location>
        <begin position="56"/>
        <end position="283"/>
    </location>
</feature>
<evidence type="ECO:0000256" key="3">
    <source>
        <dbReference type="ARBA" id="ARBA00022840"/>
    </source>
</evidence>
<dbReference type="SMART" id="SM00382">
    <property type="entry name" value="AAA"/>
    <property type="match status" value="1"/>
</dbReference>
<dbReference type="PANTHER" id="PTHR42711">
    <property type="entry name" value="ABC TRANSPORTER ATP-BINDING PROTEIN"/>
    <property type="match status" value="1"/>
</dbReference>
<evidence type="ECO:0000256" key="4">
    <source>
        <dbReference type="SAM" id="MobiDB-lite"/>
    </source>
</evidence>
<keyword evidence="2" id="KW-0547">Nucleotide-binding</keyword>
<dbReference type="InterPro" id="IPR050763">
    <property type="entry name" value="ABC_transporter_ATP-binding"/>
</dbReference>
<feature type="region of interest" description="Disordered" evidence="4">
    <location>
        <begin position="1"/>
        <end position="35"/>
    </location>
</feature>
<reference evidence="6" key="1">
    <citation type="submission" date="2018-08" db="EMBL/GenBank/DDBJ databases">
        <title>Murine metabolic-syndrome-specific gut microbial biobank.</title>
        <authorList>
            <person name="Liu C."/>
        </authorList>
    </citation>
    <scope>NUCLEOTIDE SEQUENCE [LARGE SCALE GENOMIC DNA]</scope>
    <source>
        <strain evidence="6">Z82</strain>
    </source>
</reference>
<name>A0A7C9P5S8_9BACT</name>
<dbReference type="GO" id="GO:0005524">
    <property type="term" value="F:ATP binding"/>
    <property type="evidence" value="ECO:0007669"/>
    <property type="project" value="UniProtKB-KW"/>
</dbReference>
<dbReference type="AlphaFoldDB" id="A0A7C9P5S8"/>
<protein>
    <submittedName>
        <fullName evidence="6">ABC transporter ATP-binding protein</fullName>
    </submittedName>
</protein>
<proteinExistence type="predicted"/>
<dbReference type="InterPro" id="IPR027417">
    <property type="entry name" value="P-loop_NTPase"/>
</dbReference>
<evidence type="ECO:0000256" key="2">
    <source>
        <dbReference type="ARBA" id="ARBA00022741"/>
    </source>
</evidence>
<sequence length="288" mass="31386">MVSLKKPPAERGAQDWGAAAPAARPKAASRTAGSAASEFARAIEPAHEASGDVPAIAVSRLSKVFGTRKAVDDVSFSLPQGSFLSIFGPNGAGKTTMLRMLATLSRPTSGTASLMGISLKDEPDRARDHIGLISHNSMLYPDLTAQENLMLFAKLYGVADPQARVAELLEAVELKHRRLDVVRTFSRGMTQRLSIARALIHDPDVVFLDEPYSGLDPHAMDIFDELIESQREGRTFIMVSHDLRKGFDMCTHALVLARGRIVAFDEKGNFDFDDFARLYRETVGMGVA</sequence>
<evidence type="ECO:0000313" key="6">
    <source>
        <dbReference type="EMBL" id="NBI35211.1"/>
    </source>
</evidence>
<dbReference type="Pfam" id="PF00005">
    <property type="entry name" value="ABC_tran"/>
    <property type="match status" value="1"/>
</dbReference>
<evidence type="ECO:0000256" key="1">
    <source>
        <dbReference type="ARBA" id="ARBA00022448"/>
    </source>
</evidence>
<feature type="compositionally biased region" description="Low complexity" evidence="4">
    <location>
        <begin position="14"/>
        <end position="33"/>
    </location>
</feature>
<dbReference type="InterPro" id="IPR003593">
    <property type="entry name" value="AAA+_ATPase"/>
</dbReference>
<dbReference type="CDD" id="cd03230">
    <property type="entry name" value="ABC_DR_subfamily_A"/>
    <property type="match status" value="1"/>
</dbReference>
<dbReference type="PROSITE" id="PS50893">
    <property type="entry name" value="ABC_TRANSPORTER_2"/>
    <property type="match status" value="1"/>
</dbReference>
<accession>A0A7C9P5S8</accession>
<gene>
    <name evidence="6" type="ORF">D1639_09280</name>
</gene>
<dbReference type="GO" id="GO:0016887">
    <property type="term" value="F:ATP hydrolysis activity"/>
    <property type="evidence" value="ECO:0007669"/>
    <property type="project" value="InterPro"/>
</dbReference>
<dbReference type="InterPro" id="IPR003439">
    <property type="entry name" value="ABC_transporter-like_ATP-bd"/>
</dbReference>
<dbReference type="EMBL" id="QWKH01000087">
    <property type="protein sequence ID" value="NBI35211.1"/>
    <property type="molecule type" value="Genomic_DNA"/>
</dbReference>
<keyword evidence="1" id="KW-0813">Transport</keyword>
<dbReference type="SUPFAM" id="SSF52540">
    <property type="entry name" value="P-loop containing nucleoside triphosphate hydrolases"/>
    <property type="match status" value="1"/>
</dbReference>
<dbReference type="Gene3D" id="3.40.50.300">
    <property type="entry name" value="P-loop containing nucleotide triphosphate hydrolases"/>
    <property type="match status" value="1"/>
</dbReference>
<comment type="caution">
    <text evidence="6">The sequence shown here is derived from an EMBL/GenBank/DDBJ whole genome shotgun (WGS) entry which is preliminary data.</text>
</comment>